<dbReference type="PANTHER" id="PTHR31947">
    <property type="entry name" value="DNA/RNA-BINDING PROTEIN ALBA 3"/>
    <property type="match status" value="1"/>
</dbReference>
<protein>
    <submittedName>
        <fullName evidence="1">Uncharacterized protein</fullName>
    </submittedName>
</protein>
<accession>A0AAP0LX41</accession>
<dbReference type="Gene3D" id="3.30.110.20">
    <property type="entry name" value="Alba-like domain"/>
    <property type="match status" value="1"/>
</dbReference>
<dbReference type="EMBL" id="JBCGBO010000024">
    <property type="protein sequence ID" value="KAK9182760.1"/>
    <property type="molecule type" value="Genomic_DNA"/>
</dbReference>
<sequence length="138" mass="16000">MSNLIQPFILNKTLAFYWSLAKMFLKDYNDAELSDFGFAIAAVNTISIILKGNGLVNNKGNATEKEIFIVQIKEESEVHFVKKAEIRTATVMAEKLNRSLLFLQHQRRLLIRRPEDIGASFLWPQNVIIIFQTLRRFR</sequence>
<keyword evidence="2" id="KW-1185">Reference proteome</keyword>
<dbReference type="GO" id="GO:0005634">
    <property type="term" value="C:nucleus"/>
    <property type="evidence" value="ECO:0007669"/>
    <property type="project" value="TreeGrafter"/>
</dbReference>
<gene>
    <name evidence="1" type="ORF">WN944_025906</name>
</gene>
<dbReference type="InterPro" id="IPR014560">
    <property type="entry name" value="UCP030333_Alba"/>
</dbReference>
<dbReference type="GO" id="GO:0003723">
    <property type="term" value="F:RNA binding"/>
    <property type="evidence" value="ECO:0007669"/>
    <property type="project" value="TreeGrafter"/>
</dbReference>
<dbReference type="InterPro" id="IPR036882">
    <property type="entry name" value="Alba-like_dom_sf"/>
</dbReference>
<dbReference type="AlphaFoldDB" id="A0AAP0LX41"/>
<reference evidence="1 2" key="1">
    <citation type="submission" date="2024-05" db="EMBL/GenBank/DDBJ databases">
        <title>Haplotype-resolved chromosome-level genome assembly of Huyou (Citrus changshanensis).</title>
        <authorList>
            <person name="Miao C."/>
            <person name="Chen W."/>
            <person name="Wu Y."/>
            <person name="Wang L."/>
            <person name="Zhao S."/>
            <person name="Grierson D."/>
            <person name="Xu C."/>
            <person name="Chen K."/>
        </authorList>
    </citation>
    <scope>NUCLEOTIDE SEQUENCE [LARGE SCALE GENOMIC DNA]</scope>
    <source>
        <strain evidence="1">01-14</strain>
        <tissue evidence="1">Leaf</tissue>
    </source>
</reference>
<name>A0AAP0LX41_9ROSI</name>
<organism evidence="1 2">
    <name type="scientific">Citrus x changshan-huyou</name>
    <dbReference type="NCBI Taxonomy" id="2935761"/>
    <lineage>
        <taxon>Eukaryota</taxon>
        <taxon>Viridiplantae</taxon>
        <taxon>Streptophyta</taxon>
        <taxon>Embryophyta</taxon>
        <taxon>Tracheophyta</taxon>
        <taxon>Spermatophyta</taxon>
        <taxon>Magnoliopsida</taxon>
        <taxon>eudicotyledons</taxon>
        <taxon>Gunneridae</taxon>
        <taxon>Pentapetalae</taxon>
        <taxon>rosids</taxon>
        <taxon>malvids</taxon>
        <taxon>Sapindales</taxon>
        <taxon>Rutaceae</taxon>
        <taxon>Aurantioideae</taxon>
        <taxon>Citrus</taxon>
    </lineage>
</organism>
<evidence type="ECO:0000313" key="1">
    <source>
        <dbReference type="EMBL" id="KAK9182760.1"/>
    </source>
</evidence>
<dbReference type="Proteomes" id="UP001428341">
    <property type="component" value="Unassembled WGS sequence"/>
</dbReference>
<evidence type="ECO:0000313" key="2">
    <source>
        <dbReference type="Proteomes" id="UP001428341"/>
    </source>
</evidence>
<comment type="caution">
    <text evidence="1">The sequence shown here is derived from an EMBL/GenBank/DDBJ whole genome shotgun (WGS) entry which is preliminary data.</text>
</comment>
<dbReference type="PANTHER" id="PTHR31947:SF36">
    <property type="entry name" value="DNA_RNA-BINDING PROTEIN ALBA-LIKE DOMAIN-CONTAINING PROTEIN"/>
    <property type="match status" value="1"/>
</dbReference>
<proteinExistence type="predicted"/>